<comment type="caution">
    <text evidence="1">The sequence shown here is derived from an EMBL/GenBank/DDBJ whole genome shotgun (WGS) entry which is preliminary data.</text>
</comment>
<sequence length="271" mass="29739">MADYREFLRILANQEPGRAVGFEYAWERDLAERLLWRKGAHLWADEKARACSLAETALRCRMDCVVLELLEEDGAFPGLVGLSEALPRGMKAAAGMRAGFFETGGGFETFRRDYEKLAGDPAVCAVIIRDRGETVPGKEAFREISREITAAVHGLGKPCIWADCGQEPVPLDWAAQCGFDAVHLTGAYPAETADVWREFHEEFAILGDTRLSWLKNQEPAQIIAYCESLQALTGNKGFAFGMGNPQGEPVPYLAYISTLSALVRGQSSGNS</sequence>
<dbReference type="EMBL" id="DVJP01000061">
    <property type="protein sequence ID" value="HIS76977.1"/>
    <property type="molecule type" value="Genomic_DNA"/>
</dbReference>
<evidence type="ECO:0000313" key="1">
    <source>
        <dbReference type="EMBL" id="HIS76977.1"/>
    </source>
</evidence>
<gene>
    <name evidence="1" type="ORF">IAB51_09240</name>
</gene>
<evidence type="ECO:0008006" key="3">
    <source>
        <dbReference type="Google" id="ProtNLM"/>
    </source>
</evidence>
<dbReference type="InterPro" id="IPR038071">
    <property type="entry name" value="UROD/MetE-like_sf"/>
</dbReference>
<dbReference type="AlphaFoldDB" id="A0A9D1FNW1"/>
<reference evidence="1" key="1">
    <citation type="submission" date="2020-10" db="EMBL/GenBank/DDBJ databases">
        <authorList>
            <person name="Gilroy R."/>
        </authorList>
    </citation>
    <scope>NUCLEOTIDE SEQUENCE</scope>
    <source>
        <strain evidence="1">CHK199-13235</strain>
    </source>
</reference>
<protein>
    <recommendedName>
        <fullName evidence="3">Uroporphyrinogen decarboxylase (URO-D) domain-containing protein</fullName>
    </recommendedName>
</protein>
<evidence type="ECO:0000313" key="2">
    <source>
        <dbReference type="Proteomes" id="UP000824002"/>
    </source>
</evidence>
<accession>A0A9D1FNW1</accession>
<dbReference type="Proteomes" id="UP000824002">
    <property type="component" value="Unassembled WGS sequence"/>
</dbReference>
<name>A0A9D1FNW1_9FIRM</name>
<organism evidence="1 2">
    <name type="scientific">Candidatus Merdivicinus excrementipullorum</name>
    <dbReference type="NCBI Taxonomy" id="2840867"/>
    <lineage>
        <taxon>Bacteria</taxon>
        <taxon>Bacillati</taxon>
        <taxon>Bacillota</taxon>
        <taxon>Clostridia</taxon>
        <taxon>Eubacteriales</taxon>
        <taxon>Oscillospiraceae</taxon>
        <taxon>Oscillospiraceae incertae sedis</taxon>
        <taxon>Candidatus Merdivicinus</taxon>
    </lineage>
</organism>
<proteinExistence type="predicted"/>
<reference evidence="1" key="2">
    <citation type="journal article" date="2021" name="PeerJ">
        <title>Extensive microbial diversity within the chicken gut microbiome revealed by metagenomics and culture.</title>
        <authorList>
            <person name="Gilroy R."/>
            <person name="Ravi A."/>
            <person name="Getino M."/>
            <person name="Pursley I."/>
            <person name="Horton D.L."/>
            <person name="Alikhan N.F."/>
            <person name="Baker D."/>
            <person name="Gharbi K."/>
            <person name="Hall N."/>
            <person name="Watson M."/>
            <person name="Adriaenssens E.M."/>
            <person name="Foster-Nyarko E."/>
            <person name="Jarju S."/>
            <person name="Secka A."/>
            <person name="Antonio M."/>
            <person name="Oren A."/>
            <person name="Chaudhuri R.R."/>
            <person name="La Ragione R."/>
            <person name="Hildebrand F."/>
            <person name="Pallen M.J."/>
        </authorList>
    </citation>
    <scope>NUCLEOTIDE SEQUENCE</scope>
    <source>
        <strain evidence="1">CHK199-13235</strain>
    </source>
</reference>
<dbReference type="Gene3D" id="3.20.20.210">
    <property type="match status" value="1"/>
</dbReference>